<reference evidence="13" key="1">
    <citation type="submission" date="2020-10" db="EMBL/GenBank/DDBJ databases">
        <authorList>
            <person name="Gilroy R."/>
        </authorList>
    </citation>
    <scope>NUCLEOTIDE SEQUENCE</scope>
    <source>
        <strain evidence="13">14700</strain>
    </source>
</reference>
<dbReference type="NCBIfam" id="NF008277">
    <property type="entry name" value="PRK11055.1"/>
    <property type="match status" value="1"/>
</dbReference>
<dbReference type="InterPro" id="IPR015443">
    <property type="entry name" value="Aldose_1-epimerase"/>
</dbReference>
<evidence type="ECO:0000313" key="13">
    <source>
        <dbReference type="EMBL" id="MBO8470135.1"/>
    </source>
</evidence>
<dbReference type="Pfam" id="PF01263">
    <property type="entry name" value="Aldose_epim"/>
    <property type="match status" value="1"/>
</dbReference>
<evidence type="ECO:0000256" key="11">
    <source>
        <dbReference type="PIRSR" id="PIRSR005096-2"/>
    </source>
</evidence>
<feature type="binding site" evidence="12">
    <location>
        <begin position="166"/>
        <end position="168"/>
    </location>
    <ligand>
        <name>beta-D-galactose</name>
        <dbReference type="ChEBI" id="CHEBI:27667"/>
    </ligand>
</feature>
<evidence type="ECO:0000256" key="3">
    <source>
        <dbReference type="ARBA" id="ARBA00006206"/>
    </source>
</evidence>
<feature type="active site" description="Proton acceptor" evidence="10">
    <location>
        <position position="284"/>
    </location>
</feature>
<evidence type="ECO:0000256" key="7">
    <source>
        <dbReference type="ARBA" id="ARBA00023277"/>
    </source>
</evidence>
<gene>
    <name evidence="13" type="ORF">IAA72_10195</name>
</gene>
<dbReference type="GO" id="GO:0033499">
    <property type="term" value="P:galactose catabolic process via UDP-galactose, Leloir pathway"/>
    <property type="evidence" value="ECO:0007669"/>
    <property type="project" value="TreeGrafter"/>
</dbReference>
<keyword evidence="6" id="KW-0413">Isomerase</keyword>
<evidence type="ECO:0000256" key="12">
    <source>
        <dbReference type="PIRSR" id="PIRSR005096-3"/>
    </source>
</evidence>
<dbReference type="EMBL" id="JADIMF010000163">
    <property type="protein sequence ID" value="MBO8470135.1"/>
    <property type="molecule type" value="Genomic_DNA"/>
</dbReference>
<evidence type="ECO:0000256" key="2">
    <source>
        <dbReference type="ARBA" id="ARBA00005028"/>
    </source>
</evidence>
<reference evidence="13" key="2">
    <citation type="journal article" date="2021" name="PeerJ">
        <title>Extensive microbial diversity within the chicken gut microbiome revealed by metagenomics and culture.</title>
        <authorList>
            <person name="Gilroy R."/>
            <person name="Ravi A."/>
            <person name="Getino M."/>
            <person name="Pursley I."/>
            <person name="Horton D.L."/>
            <person name="Alikhan N.F."/>
            <person name="Baker D."/>
            <person name="Gharbi K."/>
            <person name="Hall N."/>
            <person name="Watson M."/>
            <person name="Adriaenssens E.M."/>
            <person name="Foster-Nyarko E."/>
            <person name="Jarju S."/>
            <person name="Secka A."/>
            <person name="Antonio M."/>
            <person name="Oren A."/>
            <person name="Chaudhuri R.R."/>
            <person name="La Ragione R."/>
            <person name="Hildebrand F."/>
            <person name="Pallen M.J."/>
        </authorList>
    </citation>
    <scope>NUCLEOTIDE SEQUENCE</scope>
    <source>
        <strain evidence="13">14700</strain>
    </source>
</reference>
<dbReference type="EC" id="5.1.3.3" evidence="4"/>
<dbReference type="SUPFAM" id="SSF74650">
    <property type="entry name" value="Galactose mutarotase-like"/>
    <property type="match status" value="1"/>
</dbReference>
<feature type="active site" description="Proton donor" evidence="10">
    <location>
        <position position="166"/>
    </location>
</feature>
<dbReference type="GO" id="GO:0004034">
    <property type="term" value="F:aldose 1-epimerase activity"/>
    <property type="evidence" value="ECO:0007669"/>
    <property type="project" value="UniProtKB-EC"/>
</dbReference>
<evidence type="ECO:0000313" key="14">
    <source>
        <dbReference type="Proteomes" id="UP000810292"/>
    </source>
</evidence>
<feature type="binding site" evidence="11">
    <location>
        <position position="226"/>
    </location>
    <ligand>
        <name>beta-D-galactose</name>
        <dbReference type="ChEBI" id="CHEBI:27667"/>
    </ligand>
</feature>
<evidence type="ECO:0000256" key="9">
    <source>
        <dbReference type="ARBA" id="ARBA00033373"/>
    </source>
</evidence>
<dbReference type="InterPro" id="IPR018052">
    <property type="entry name" value="Ald1_epimerase_CS"/>
</dbReference>
<dbReference type="Proteomes" id="UP000810292">
    <property type="component" value="Unassembled WGS sequence"/>
</dbReference>
<dbReference type="PANTHER" id="PTHR10091:SF0">
    <property type="entry name" value="GALACTOSE MUTAROTASE"/>
    <property type="match status" value="1"/>
</dbReference>
<accession>A0A9D9NED2</accession>
<comment type="catalytic activity">
    <reaction evidence="1">
        <text>alpha-D-glucose = beta-D-glucose</text>
        <dbReference type="Rhea" id="RHEA:10264"/>
        <dbReference type="ChEBI" id="CHEBI:15903"/>
        <dbReference type="ChEBI" id="CHEBI:17925"/>
        <dbReference type="EC" id="5.1.3.3"/>
    </reaction>
</comment>
<sequence length="319" mass="35876">MTEVIKLDDKVSEIIISKGDYKAGIYTLGAILHSFSYKDHDVVVGYDNYEDYLDILTTTYFGEVVGPFANRINNASFIMDGKQYSLEKNDGENNLHSGSKNFGMKYWKIEETDEDSVRLSLESREAGGFPGNHHAEITYSLTDDGKLTLHYVISSEDKCPVNVTNHAYFNLDGKGDARNHSLTIAAPEYLDVDQHLIPVAVRKVAGTPFDFTEKHVIGDRQEGKYDHCFIFGKKHTLTLENDEYALDLETDLPAVQVYTGEFLSSSKPGKKGEKIEAFSGIALESEFFPDFPNHPEYPGAYTDSGKAFETETSFRLRRK</sequence>
<comment type="pathway">
    <text evidence="2">Carbohydrate metabolism; hexose metabolism.</text>
</comment>
<dbReference type="InterPro" id="IPR047215">
    <property type="entry name" value="Galactose_mutarotase-like"/>
</dbReference>
<keyword evidence="7" id="KW-0119">Carbohydrate metabolism</keyword>
<name>A0A9D9NED2_9SPIO</name>
<dbReference type="AlphaFoldDB" id="A0A9D9NED2"/>
<dbReference type="GO" id="GO:0030246">
    <property type="term" value="F:carbohydrate binding"/>
    <property type="evidence" value="ECO:0007669"/>
    <property type="project" value="InterPro"/>
</dbReference>
<proteinExistence type="inferred from homology"/>
<dbReference type="PROSITE" id="PS00545">
    <property type="entry name" value="ALDOSE_1_EPIMERASE"/>
    <property type="match status" value="1"/>
</dbReference>
<dbReference type="Gene3D" id="2.70.98.10">
    <property type="match status" value="1"/>
</dbReference>
<comment type="similarity">
    <text evidence="3">Belongs to the aldose epimerase family.</text>
</comment>
<dbReference type="CDD" id="cd09019">
    <property type="entry name" value="galactose_mutarotase_like"/>
    <property type="match status" value="1"/>
</dbReference>
<dbReference type="PANTHER" id="PTHR10091">
    <property type="entry name" value="ALDOSE-1-EPIMERASE"/>
    <property type="match status" value="1"/>
</dbReference>
<dbReference type="InterPro" id="IPR008183">
    <property type="entry name" value="Aldose_1/G6P_1-epimerase"/>
</dbReference>
<dbReference type="PIRSF" id="PIRSF005096">
    <property type="entry name" value="GALM"/>
    <property type="match status" value="1"/>
</dbReference>
<evidence type="ECO:0000256" key="4">
    <source>
        <dbReference type="ARBA" id="ARBA00013185"/>
    </source>
</evidence>
<evidence type="ECO:0000256" key="1">
    <source>
        <dbReference type="ARBA" id="ARBA00001614"/>
    </source>
</evidence>
<comment type="caution">
    <text evidence="13">The sequence shown here is derived from an EMBL/GenBank/DDBJ whole genome shotgun (WGS) entry which is preliminary data.</text>
</comment>
<dbReference type="GO" id="GO:0006006">
    <property type="term" value="P:glucose metabolic process"/>
    <property type="evidence" value="ECO:0007669"/>
    <property type="project" value="TreeGrafter"/>
</dbReference>
<evidence type="ECO:0000256" key="6">
    <source>
        <dbReference type="ARBA" id="ARBA00023235"/>
    </source>
</evidence>
<evidence type="ECO:0000256" key="10">
    <source>
        <dbReference type="PIRSR" id="PIRSR005096-1"/>
    </source>
</evidence>
<evidence type="ECO:0000256" key="5">
    <source>
        <dbReference type="ARBA" id="ARBA00014165"/>
    </source>
</evidence>
<organism evidence="13 14">
    <name type="scientific">Candidatus Ornithospirochaeta stercoravium</name>
    <dbReference type="NCBI Taxonomy" id="2840897"/>
    <lineage>
        <taxon>Bacteria</taxon>
        <taxon>Pseudomonadati</taxon>
        <taxon>Spirochaetota</taxon>
        <taxon>Spirochaetia</taxon>
        <taxon>Spirochaetales</taxon>
        <taxon>Spirochaetaceae</taxon>
        <taxon>Spirochaetaceae incertae sedis</taxon>
        <taxon>Candidatus Ornithospirochaeta</taxon>
    </lineage>
</organism>
<dbReference type="InterPro" id="IPR011013">
    <property type="entry name" value="Gal_mutarotase_sf_dom"/>
</dbReference>
<feature type="binding site" evidence="12">
    <location>
        <begin position="70"/>
        <end position="71"/>
    </location>
    <ligand>
        <name>beta-D-galactose</name>
        <dbReference type="ChEBI" id="CHEBI:27667"/>
    </ligand>
</feature>
<protein>
    <recommendedName>
        <fullName evidence="5">Aldose 1-epimerase</fullName>
        <ecNumber evidence="4">5.1.3.3</ecNumber>
    </recommendedName>
    <alternativeName>
        <fullName evidence="9">Galactose mutarotase</fullName>
    </alternativeName>
    <alternativeName>
        <fullName evidence="8">Type-1 mutarotase</fullName>
    </alternativeName>
</protein>
<evidence type="ECO:0000256" key="8">
    <source>
        <dbReference type="ARBA" id="ARBA00032300"/>
    </source>
</evidence>
<dbReference type="InterPro" id="IPR014718">
    <property type="entry name" value="GH-type_carb-bd"/>
</dbReference>